<organism evidence="1 2">
    <name type="scientific">Snodgrassella alvi</name>
    <dbReference type="NCBI Taxonomy" id="1196083"/>
    <lineage>
        <taxon>Bacteria</taxon>
        <taxon>Pseudomonadati</taxon>
        <taxon>Pseudomonadota</taxon>
        <taxon>Betaproteobacteria</taxon>
        <taxon>Neisseriales</taxon>
        <taxon>Neisseriaceae</taxon>
        <taxon>Snodgrassella</taxon>
    </lineage>
</organism>
<accession>A0A2N9WTH4</accession>
<dbReference type="Proteomes" id="UP000231293">
    <property type="component" value="Unassembled WGS sequence"/>
</dbReference>
<comment type="caution">
    <text evidence="1">The sequence shown here is derived from an EMBL/GenBank/DDBJ whole genome shotgun (WGS) entry which is preliminary data.</text>
</comment>
<protein>
    <submittedName>
        <fullName evidence="1">Uncharacterized protein</fullName>
    </submittedName>
</protein>
<evidence type="ECO:0000313" key="1">
    <source>
        <dbReference type="EMBL" id="PIT14845.1"/>
    </source>
</evidence>
<name>A0A2N9WTH4_9NEIS</name>
<gene>
    <name evidence="1" type="ORF">BGI32_06815</name>
</gene>
<dbReference type="AlphaFoldDB" id="A0A2N9WTH4"/>
<sequence>MIITYIMNNKLEKKLLYIKAKEYVSQLKGIESFTISYVNDEDFVWYKKQLKLFFKIDQIDSLITLEHPISKKELIEIINKILKNKTFSKCIQLFEEKIAIHLNINNLDDFLNSIFRYNQTFDLSLLFLEPERILVINDDEYEVHLHYCINN</sequence>
<evidence type="ECO:0000313" key="2">
    <source>
        <dbReference type="Proteomes" id="UP000231293"/>
    </source>
</evidence>
<reference evidence="1 2" key="1">
    <citation type="journal article" date="2017" name="MBio">
        <title>Type VI secretion-mediated competition in the bee gut microbiome.</title>
        <authorList>
            <person name="Steele M.I."/>
            <person name="Kwong W.K."/>
            <person name="Powell J.E."/>
            <person name="Whiteley M."/>
            <person name="Moran N.A."/>
        </authorList>
    </citation>
    <scope>NUCLEOTIDE SEQUENCE [LARGE SCALE GENOMIC DNA]</scope>
    <source>
        <strain evidence="1 2">App2-2</strain>
    </source>
</reference>
<proteinExistence type="predicted"/>
<dbReference type="EMBL" id="MDVB01000076">
    <property type="protein sequence ID" value="PIT14845.1"/>
    <property type="molecule type" value="Genomic_DNA"/>
</dbReference>